<dbReference type="PROSITE" id="PS50005">
    <property type="entry name" value="TPR"/>
    <property type="match status" value="1"/>
</dbReference>
<keyword evidence="4" id="KW-0677">Repeat</keyword>
<dbReference type="STRING" id="29730.A0A0D2T2S7"/>
<proteinExistence type="inferred from homology"/>
<feature type="region of interest" description="Disordered" evidence="10">
    <location>
        <begin position="1"/>
        <end position="27"/>
    </location>
</feature>
<dbReference type="SUPFAM" id="SSF54534">
    <property type="entry name" value="FKBP-like"/>
    <property type="match status" value="3"/>
</dbReference>
<dbReference type="PANTHER" id="PTHR46512:SF11">
    <property type="entry name" value="PEPTIDYLPROLYL ISOMERASE"/>
    <property type="match status" value="1"/>
</dbReference>
<dbReference type="eggNOG" id="KOG0543">
    <property type="taxonomic scope" value="Eukaryota"/>
</dbReference>
<dbReference type="FunFam" id="3.10.50.40:FF:000022">
    <property type="entry name" value="Peptidylprolyl isomerase"/>
    <property type="match status" value="1"/>
</dbReference>
<dbReference type="EC" id="5.2.1.8" evidence="3 8"/>
<dbReference type="Gene3D" id="1.25.40.10">
    <property type="entry name" value="Tetratricopeptide repeat domain"/>
    <property type="match status" value="1"/>
</dbReference>
<dbReference type="Gene3D" id="3.10.50.40">
    <property type="match status" value="3"/>
</dbReference>
<feature type="repeat" description="TPR" evidence="9">
    <location>
        <begin position="485"/>
        <end position="518"/>
    </location>
</feature>
<evidence type="ECO:0000256" key="2">
    <source>
        <dbReference type="ARBA" id="ARBA00006577"/>
    </source>
</evidence>
<dbReference type="AlphaFoldDB" id="A0A0D2T2S7"/>
<dbReference type="Gramene" id="KJB37905">
    <property type="protein sequence ID" value="KJB37905"/>
    <property type="gene ID" value="B456_006G225400"/>
</dbReference>
<dbReference type="FunFam" id="1.25.40.10:FF:000008">
    <property type="entry name" value="Peptidylprolyl isomerase"/>
    <property type="match status" value="1"/>
</dbReference>
<dbReference type="GO" id="GO:0070370">
    <property type="term" value="P:cellular heat acclimation"/>
    <property type="evidence" value="ECO:0007669"/>
    <property type="project" value="UniProtKB-ARBA"/>
</dbReference>
<comment type="similarity">
    <text evidence="2">Belongs to the FKBP-type PPIase family.</text>
</comment>
<dbReference type="Proteomes" id="UP000032304">
    <property type="component" value="Chromosome 6"/>
</dbReference>
<protein>
    <recommendedName>
        <fullName evidence="3 8">peptidylprolyl isomerase</fullName>
        <ecNumber evidence="3 8">5.2.1.8</ecNumber>
    </recommendedName>
</protein>
<dbReference type="PROSITE" id="PS50059">
    <property type="entry name" value="FKBP_PPIASE"/>
    <property type="match status" value="3"/>
</dbReference>
<name>A0A0D2T2S7_GOSRA</name>
<reference evidence="12 13" key="1">
    <citation type="journal article" date="2012" name="Nature">
        <title>Repeated polyploidization of Gossypium genomes and the evolution of spinnable cotton fibres.</title>
        <authorList>
            <person name="Paterson A.H."/>
            <person name="Wendel J.F."/>
            <person name="Gundlach H."/>
            <person name="Guo H."/>
            <person name="Jenkins J."/>
            <person name="Jin D."/>
            <person name="Llewellyn D."/>
            <person name="Showmaker K.C."/>
            <person name="Shu S."/>
            <person name="Udall J."/>
            <person name="Yoo M.J."/>
            <person name="Byers R."/>
            <person name="Chen W."/>
            <person name="Doron-Faigenboim A."/>
            <person name="Duke M.V."/>
            <person name="Gong L."/>
            <person name="Grimwood J."/>
            <person name="Grover C."/>
            <person name="Grupp K."/>
            <person name="Hu G."/>
            <person name="Lee T.H."/>
            <person name="Li J."/>
            <person name="Lin L."/>
            <person name="Liu T."/>
            <person name="Marler B.S."/>
            <person name="Page J.T."/>
            <person name="Roberts A.W."/>
            <person name="Romanel E."/>
            <person name="Sanders W.S."/>
            <person name="Szadkowski E."/>
            <person name="Tan X."/>
            <person name="Tang H."/>
            <person name="Xu C."/>
            <person name="Wang J."/>
            <person name="Wang Z."/>
            <person name="Zhang D."/>
            <person name="Zhang L."/>
            <person name="Ashrafi H."/>
            <person name="Bedon F."/>
            <person name="Bowers J.E."/>
            <person name="Brubaker C.L."/>
            <person name="Chee P.W."/>
            <person name="Das S."/>
            <person name="Gingle A.R."/>
            <person name="Haigler C.H."/>
            <person name="Harker D."/>
            <person name="Hoffmann L.V."/>
            <person name="Hovav R."/>
            <person name="Jones D.C."/>
            <person name="Lemke C."/>
            <person name="Mansoor S."/>
            <person name="ur Rahman M."/>
            <person name="Rainville L.N."/>
            <person name="Rambani A."/>
            <person name="Reddy U.K."/>
            <person name="Rong J.K."/>
            <person name="Saranga Y."/>
            <person name="Scheffler B.E."/>
            <person name="Scheffler J.A."/>
            <person name="Stelly D.M."/>
            <person name="Triplett B.A."/>
            <person name="Van Deynze A."/>
            <person name="Vaslin M.F."/>
            <person name="Waghmare V.N."/>
            <person name="Walford S.A."/>
            <person name="Wright R.J."/>
            <person name="Zaki E.A."/>
            <person name="Zhang T."/>
            <person name="Dennis E.S."/>
            <person name="Mayer K.F."/>
            <person name="Peterson D.G."/>
            <person name="Rokhsar D.S."/>
            <person name="Wang X."/>
            <person name="Schmutz J."/>
        </authorList>
    </citation>
    <scope>NUCLEOTIDE SEQUENCE [LARGE SCALE GENOMIC DNA]</scope>
</reference>
<accession>A0A0D2T2S7</accession>
<dbReference type="EMBL" id="CM001745">
    <property type="protein sequence ID" value="KJB37905.1"/>
    <property type="molecule type" value="Genomic_DNA"/>
</dbReference>
<sequence length="568" mass="63375">MEDDFEFPTASNMEEDEMDIPEDDPVSPILKVGEEKEIGKNGLKKKLVKEGEGWENPSSGDEVEVHYTGTLLDGTKFDSSRDRGTPFKFKLGQGQVIKGWDEGIKTMKKGENAIFTIPAELAYGESGSPPTIPPNATLQFDVELLSWTSVKDICKDGGIFKKILVEGEKWENPKDLDEVFVKYEACLEDGTLISKSDGVEFTVGDGYFCPALAKAVKTMKKGEKVLLTVKPQYGFGEDGRPATGGECAVPPNATLHITLELVSWKSVSDITKDKKVLKKIVKEGEGYERPNDGTVVQVKLIGKLPDGTIFIKKGYDEEPFEFKIDEEQVIDGLDKAVKTMKKGENALITIQPEYAFGSSESHQELAVVPANSTVYYEVEMVSFVKEKESWEMDTPQKIEAAGKKKEEGNALFKAGKFERASKRYEKAVSFIEYDSSFNDEEKKQAKLLKVNCNLNNAASKLKLKDYKQAAKLCTKVVLELDSGNVKALYRRAQAYIQLVDLDLAEADIKKALEIDPDNRDVKLEYRVLKEKIKEYNKRDAQFYSNIFAKMNKLAGKQEAAPMAIDSKA</sequence>
<comment type="catalytic activity">
    <reaction evidence="1 8">
        <text>[protein]-peptidylproline (omega=180) = [protein]-peptidylproline (omega=0)</text>
        <dbReference type="Rhea" id="RHEA:16237"/>
        <dbReference type="Rhea" id="RHEA-COMP:10747"/>
        <dbReference type="Rhea" id="RHEA-COMP:10748"/>
        <dbReference type="ChEBI" id="CHEBI:83833"/>
        <dbReference type="ChEBI" id="CHEBI:83834"/>
        <dbReference type="EC" id="5.2.1.8"/>
    </reaction>
</comment>
<keyword evidence="13" id="KW-1185">Reference proteome</keyword>
<dbReference type="InterPro" id="IPR046357">
    <property type="entry name" value="PPIase_dom_sf"/>
</dbReference>
<dbReference type="FunFam" id="3.10.50.40:FF:000012">
    <property type="entry name" value="Peptidylprolyl isomerase"/>
    <property type="match status" value="1"/>
</dbReference>
<dbReference type="SUPFAM" id="SSF48452">
    <property type="entry name" value="TPR-like"/>
    <property type="match status" value="1"/>
</dbReference>
<organism evidence="12 13">
    <name type="scientific">Gossypium raimondii</name>
    <name type="common">Peruvian cotton</name>
    <name type="synonym">Gossypium klotzschianum subsp. raimondii</name>
    <dbReference type="NCBI Taxonomy" id="29730"/>
    <lineage>
        <taxon>Eukaryota</taxon>
        <taxon>Viridiplantae</taxon>
        <taxon>Streptophyta</taxon>
        <taxon>Embryophyta</taxon>
        <taxon>Tracheophyta</taxon>
        <taxon>Spermatophyta</taxon>
        <taxon>Magnoliopsida</taxon>
        <taxon>eudicotyledons</taxon>
        <taxon>Gunneridae</taxon>
        <taxon>Pentapetalae</taxon>
        <taxon>rosids</taxon>
        <taxon>malvids</taxon>
        <taxon>Malvales</taxon>
        <taxon>Malvaceae</taxon>
        <taxon>Malvoideae</taxon>
        <taxon>Gossypium</taxon>
    </lineage>
</organism>
<dbReference type="InterPro" id="IPR019734">
    <property type="entry name" value="TPR_rpt"/>
</dbReference>
<evidence type="ECO:0000256" key="3">
    <source>
        <dbReference type="ARBA" id="ARBA00013194"/>
    </source>
</evidence>
<evidence type="ECO:0000256" key="8">
    <source>
        <dbReference type="PROSITE-ProRule" id="PRU00277"/>
    </source>
</evidence>
<feature type="domain" description="PPIase FKBP-type" evidence="11">
    <location>
        <begin position="60"/>
        <end position="148"/>
    </location>
</feature>
<dbReference type="GO" id="GO:0003755">
    <property type="term" value="F:peptidyl-prolyl cis-trans isomerase activity"/>
    <property type="evidence" value="ECO:0007669"/>
    <property type="project" value="UniProtKB-KW"/>
</dbReference>
<evidence type="ECO:0000259" key="11">
    <source>
        <dbReference type="PROSITE" id="PS50059"/>
    </source>
</evidence>
<feature type="domain" description="PPIase FKBP-type" evidence="11">
    <location>
        <begin position="176"/>
        <end position="265"/>
    </location>
</feature>
<gene>
    <name evidence="12" type="ORF">B456_006G225400</name>
</gene>
<dbReference type="SMART" id="SM00028">
    <property type="entry name" value="TPR"/>
    <property type="match status" value="3"/>
</dbReference>
<evidence type="ECO:0000313" key="12">
    <source>
        <dbReference type="EMBL" id="KJB37905.1"/>
    </source>
</evidence>
<evidence type="ECO:0000256" key="9">
    <source>
        <dbReference type="PROSITE-ProRule" id="PRU00339"/>
    </source>
</evidence>
<keyword evidence="6" id="KW-0112">Calmodulin-binding</keyword>
<evidence type="ECO:0000256" key="1">
    <source>
        <dbReference type="ARBA" id="ARBA00000971"/>
    </source>
</evidence>
<feature type="domain" description="PPIase FKBP-type" evidence="11">
    <location>
        <begin position="293"/>
        <end position="384"/>
    </location>
</feature>
<dbReference type="GO" id="GO:0005516">
    <property type="term" value="F:calmodulin binding"/>
    <property type="evidence" value="ECO:0007669"/>
    <property type="project" value="UniProtKB-KW"/>
</dbReference>
<feature type="compositionally biased region" description="Acidic residues" evidence="10">
    <location>
        <begin position="13"/>
        <end position="25"/>
    </location>
</feature>
<keyword evidence="7 8" id="KW-0413">Isomerase</keyword>
<evidence type="ECO:0000256" key="5">
    <source>
        <dbReference type="ARBA" id="ARBA00022803"/>
    </source>
</evidence>
<evidence type="ECO:0000256" key="7">
    <source>
        <dbReference type="ARBA" id="ARBA00023235"/>
    </source>
</evidence>
<dbReference type="InterPro" id="IPR050754">
    <property type="entry name" value="FKBP4/5/8-like"/>
</dbReference>
<dbReference type="PANTHER" id="PTHR46512">
    <property type="entry name" value="PEPTIDYLPROLYL ISOMERASE"/>
    <property type="match status" value="1"/>
</dbReference>
<dbReference type="Pfam" id="PF00254">
    <property type="entry name" value="FKBP_C"/>
    <property type="match status" value="3"/>
</dbReference>
<keyword evidence="8" id="KW-0697">Rotamase</keyword>
<dbReference type="InterPro" id="IPR001179">
    <property type="entry name" value="PPIase_FKBP_dom"/>
</dbReference>
<evidence type="ECO:0000256" key="4">
    <source>
        <dbReference type="ARBA" id="ARBA00022737"/>
    </source>
</evidence>
<dbReference type="InterPro" id="IPR011990">
    <property type="entry name" value="TPR-like_helical_dom_sf"/>
</dbReference>
<evidence type="ECO:0000313" key="13">
    <source>
        <dbReference type="Proteomes" id="UP000032304"/>
    </source>
</evidence>
<dbReference type="Pfam" id="PF00515">
    <property type="entry name" value="TPR_1"/>
    <property type="match status" value="1"/>
</dbReference>
<keyword evidence="5 9" id="KW-0802">TPR repeat</keyword>
<evidence type="ECO:0000256" key="10">
    <source>
        <dbReference type="SAM" id="MobiDB-lite"/>
    </source>
</evidence>
<dbReference type="FunFam" id="3.10.50.40:FF:000017">
    <property type="entry name" value="Peptidylprolyl isomerase"/>
    <property type="match status" value="1"/>
</dbReference>
<evidence type="ECO:0000256" key="6">
    <source>
        <dbReference type="ARBA" id="ARBA00022860"/>
    </source>
</evidence>